<feature type="domain" description="S1 motif" evidence="12">
    <location>
        <begin position="555"/>
        <end position="629"/>
    </location>
</feature>
<dbReference type="InterPro" id="IPR003107">
    <property type="entry name" value="HAT"/>
</dbReference>
<dbReference type="FunFam" id="2.40.50.140:FF:000155">
    <property type="entry name" value="rRNA biogenesis protein RRP5"/>
    <property type="match status" value="1"/>
</dbReference>
<dbReference type="CDD" id="cd05693">
    <property type="entry name" value="S1_Rrp5_repeat_hs1_sc1"/>
    <property type="match status" value="1"/>
</dbReference>
<feature type="compositionally biased region" description="Basic and acidic residues" evidence="11">
    <location>
        <begin position="33"/>
        <end position="42"/>
    </location>
</feature>
<name>A0A9P8L8Q7_9PEZI</name>
<dbReference type="InterPro" id="IPR057302">
    <property type="entry name" value="Rrp5_S1"/>
</dbReference>
<evidence type="ECO:0000256" key="9">
    <source>
        <dbReference type="ARBA" id="ARBA00073619"/>
    </source>
</evidence>
<dbReference type="InterPro" id="IPR012340">
    <property type="entry name" value="NA-bd_OB-fold"/>
</dbReference>
<dbReference type="Proteomes" id="UP000750711">
    <property type="component" value="Unassembled WGS sequence"/>
</dbReference>
<keyword evidence="3" id="KW-0690">Ribosome biogenesis</keyword>
<dbReference type="CDD" id="cd05708">
    <property type="entry name" value="S1_Rrp5_repeat_sc12"/>
    <property type="match status" value="1"/>
</dbReference>
<evidence type="ECO:0000256" key="3">
    <source>
        <dbReference type="ARBA" id="ARBA00022517"/>
    </source>
</evidence>
<dbReference type="EMBL" id="JAGHQM010001111">
    <property type="protein sequence ID" value="KAH0556397.1"/>
    <property type="molecule type" value="Genomic_DNA"/>
</dbReference>
<keyword evidence="5" id="KW-0597">Phosphoprotein</keyword>
<dbReference type="InterPro" id="IPR008847">
    <property type="entry name" value="Suf"/>
</dbReference>
<evidence type="ECO:0000256" key="8">
    <source>
        <dbReference type="ARBA" id="ARBA00055575"/>
    </source>
</evidence>
<dbReference type="CDD" id="cd05698">
    <property type="entry name" value="S1_Rrp5_repeat_hs6_sc5"/>
    <property type="match status" value="1"/>
</dbReference>
<feature type="domain" description="S1 motif" evidence="12">
    <location>
        <begin position="1319"/>
        <end position="1390"/>
    </location>
</feature>
<feature type="region of interest" description="Disordered" evidence="11">
    <location>
        <begin position="95"/>
        <end position="134"/>
    </location>
</feature>
<dbReference type="CDD" id="cd05706">
    <property type="entry name" value="S1_Rrp5_repeat_sc10"/>
    <property type="match status" value="1"/>
</dbReference>
<dbReference type="InterPro" id="IPR048058">
    <property type="entry name" value="Rrp5_S1_rpt_hs11_sc8"/>
</dbReference>
<evidence type="ECO:0000256" key="10">
    <source>
        <dbReference type="ARBA" id="ARBA00076674"/>
    </source>
</evidence>
<dbReference type="InterPro" id="IPR003029">
    <property type="entry name" value="S1_domain"/>
</dbReference>
<organism evidence="13 14">
    <name type="scientific">Trichoglossum hirsutum</name>
    <dbReference type="NCBI Taxonomy" id="265104"/>
    <lineage>
        <taxon>Eukaryota</taxon>
        <taxon>Fungi</taxon>
        <taxon>Dikarya</taxon>
        <taxon>Ascomycota</taxon>
        <taxon>Pezizomycotina</taxon>
        <taxon>Geoglossomycetes</taxon>
        <taxon>Geoglossales</taxon>
        <taxon>Geoglossaceae</taxon>
        <taxon>Trichoglossum</taxon>
    </lineage>
</organism>
<sequence>MGPTKRKGSPAEEKRSSKAPHIDHHSPKRRRKSEPETKENSKKAPASTVRPMKLSSLKEEEPAFPRGGASILTPLEQKQIQIDATRDVLFEQNALRSPGGAPHDDSEEIDGAAEASKKQKKSKLKKNGKVNTKAEREDEVRIESLSFKRAIPGSLVLGQVSQINDHDIALALPNNLTGYVSLTAISDQLDRRIDDVMRGDADSESGGDKEDDIDLNSYFSVGQYLRAYVSASGEDASTTAKGKKRIELSLQPQLVNKGLSKQELVINSMVQASVASVEDHGLVMDLGLEDPKVKGFMSSKEVGHNVDHSRIQEGAVFLCFVTGLSSNGNVVKLSADTQKSSKLKKLNFVVDAPTIDAFLPGTAVEFLVSDVRHNGIVGKVMGMLDVTADLIHSGGAISGRNLDGTFKVGDKAKGRIIFTCLNSEPRKLSVSTRQHILSLSPMKVSQGKDTKEKREPVEMLPIASIVEEMKVVKVEPSVGLFADVAVTGVSGFVHISRVSDGKIESLSESTGPYRLGSTHRARVIGYNPMDGMFLLSMEQKILDQPFLRIEDIEVGEVVKGKVERLITNAGGTTGILVNLAESITGLVPEMHMSDIKLVHPEKKFREGMSVTARVLSTEPRKGQLRLTLKKTLVHSEAPVFKAYEEVTAGSQCPGTIIKILSSGAVVQFYGSVKGFLPVSEMSEAYIQDPSKHFRIGQVVNVHIVSVDAADEKMQVSCRDPSAFGLAQQAALKKLKVGEIVHGSVTEKTSDNIVLELEGLGLKAILLLAHLTDGSNQKNMSAFKKIRVGQTLRDLAVLEKVENKKLITLTNKPSLVESAKASKLLTRFDDVKEGEVVSGFIKSITSSGVFVQFAGGLTGLILKRYLPEEAVNLPNFGMCQFQSVTSVVQSVQYDQRRFLLTMRDSGKPKGSTIDTGTTTVPRQPIINAVDRESTSLGDFRFGKLTKARIASVKNTQINVRLADNIPGRIDMSQVFDSWDEIEDKKAPLRKFTAKQELSVRVIGIHDARNHRFLPISHRGASVPTFELSAKPSDLEPDDVDILSLDKIKPRSSWIAFVNNVGNGYLWASISPNVRGRIKTLDLSDDVSLLNDLDGNFPVGSALKVHVINVEPQNNRLDLSARSTISSSSLTFDQLAKGMVLPARVVRVTESHIMVHLSETLLEPVDLINLADDYDQASPTKYSENEIIRVCIIDLDSHNKRITLSTRPSRVLNSSHPVKDPEITSIAQIKTDDTIRGFIKNVADCGAFVTLGSNVAAYVRISDLSDLFIKDWKAAFKAGQLVRGKITSVDPTLNHVQMSLKRSVIDEDYVLPTTFRDVKAGQIVTGKIRKVEEYGVFIVLDGSANVSGLCHRSEIADKSVADPRKLYEEGDVVKAKVLKIDSERRRINFGLKASYFKGFGESEGIGDVETREINSVNGNRPSEESGVDIGNVRDFNSDEEDEGQSEESDSDDEAESVPIANGKQGLSTGGFDWTASILDQENKRTISDSENSSDTEKPRKKRRKPEIKLDRTGELDANGPQSVADFERLLLGQPNSSYLWLSYMAFQLQLGEVNKAREIAERALQTINIREESEKMNVWIALLNLENTYGSDERIDEVFKRAIQYNDSQEIHERLTSIYIQSEKNEKADALFQTMIKKFSQSPKIWLNYANFLFDNQSSPAAARALLSRATQSLPVHIHLDITLKFAQLEFKYRNADPERGRTIFEGLLTTFPKRLDVWNVLLDLEIKQGDKEQVRRIFERVLALGLRAKKAKFFFKRWLEFEEKSGDAKSVETVKAKAAEFVKKMASDENTT</sequence>
<dbReference type="Pfam" id="PF23459">
    <property type="entry name" value="S1_RRP5"/>
    <property type="match status" value="1"/>
</dbReference>
<protein>
    <recommendedName>
        <fullName evidence="9">rRNA biogenesis protein RRP5</fullName>
    </recommendedName>
    <alternativeName>
        <fullName evidence="10">Ribosomal RNA-processing protein 5</fullName>
    </alternativeName>
</protein>
<feature type="domain" description="S1 motif" evidence="12">
    <location>
        <begin position="153"/>
        <end position="251"/>
    </location>
</feature>
<evidence type="ECO:0000256" key="11">
    <source>
        <dbReference type="SAM" id="MobiDB-lite"/>
    </source>
</evidence>
<dbReference type="InterPro" id="IPR045209">
    <property type="entry name" value="Rrp5"/>
</dbReference>
<dbReference type="InterPro" id="IPR048059">
    <property type="entry name" value="Rrp5_S1_rpt_hs1_sc1"/>
</dbReference>
<dbReference type="InterPro" id="IPR011990">
    <property type="entry name" value="TPR-like_helical_dom_sf"/>
</dbReference>
<dbReference type="CDD" id="cd05697">
    <property type="entry name" value="S1_Rrp5_repeat_hs5"/>
    <property type="match status" value="1"/>
</dbReference>
<dbReference type="FunFam" id="2.40.50.140:FF:000279">
    <property type="entry name" value="rRNA biogenesis protein rrp5"/>
    <property type="match status" value="1"/>
</dbReference>
<feature type="domain" description="S1 motif" evidence="12">
    <location>
        <begin position="737"/>
        <end position="811"/>
    </location>
</feature>
<dbReference type="Gene3D" id="2.40.50.140">
    <property type="entry name" value="Nucleic acid-binding proteins"/>
    <property type="match status" value="11"/>
</dbReference>
<feature type="domain" description="S1 motif" evidence="12">
    <location>
        <begin position="941"/>
        <end position="1017"/>
    </location>
</feature>
<evidence type="ECO:0000256" key="6">
    <source>
        <dbReference type="ARBA" id="ARBA00022737"/>
    </source>
</evidence>
<accession>A0A9P8L8Q7</accession>
<feature type="region of interest" description="Disordered" evidence="11">
    <location>
        <begin position="1412"/>
        <end position="1517"/>
    </location>
</feature>
<dbReference type="Pfam" id="PF05843">
    <property type="entry name" value="Suf"/>
    <property type="match status" value="1"/>
</dbReference>
<feature type="compositionally biased region" description="Basic and acidic residues" evidence="11">
    <location>
        <begin position="9"/>
        <end position="25"/>
    </location>
</feature>
<feature type="domain" description="S1 motif" evidence="12">
    <location>
        <begin position="463"/>
        <end position="538"/>
    </location>
</feature>
<dbReference type="PANTHER" id="PTHR23270:SF10">
    <property type="entry name" value="PROTEIN RRP5 HOMOLOG"/>
    <property type="match status" value="1"/>
</dbReference>
<dbReference type="FunFam" id="2.40.50.140:FF:000103">
    <property type="entry name" value="protein RRP5 homolog"/>
    <property type="match status" value="2"/>
</dbReference>
<dbReference type="CDD" id="cd05702">
    <property type="entry name" value="S1_Rrp5_repeat_hs11_sc8"/>
    <property type="match status" value="1"/>
</dbReference>
<feature type="domain" description="S1 motif" evidence="12">
    <location>
        <begin position="1136"/>
        <end position="1205"/>
    </location>
</feature>
<evidence type="ECO:0000256" key="1">
    <source>
        <dbReference type="ARBA" id="ARBA00002863"/>
    </source>
</evidence>
<comment type="function">
    <text evidence="1">Component of the cleavage factor IA (CFIA) complex, which is involved in the endonucleolytic cleavage during polyadenylation-dependent pre-mRNA 3'-end formation.</text>
</comment>
<gene>
    <name evidence="13" type="ORF">GP486_005682</name>
</gene>
<dbReference type="Pfam" id="PF00575">
    <property type="entry name" value="S1"/>
    <property type="match status" value="3"/>
</dbReference>
<proteinExistence type="predicted"/>
<dbReference type="FunFam" id="1.25.40.10:FF:000467">
    <property type="entry name" value="Putative rRNA biogenesis protein RRP5"/>
    <property type="match status" value="1"/>
</dbReference>
<dbReference type="PROSITE" id="PS50126">
    <property type="entry name" value="S1"/>
    <property type="match status" value="12"/>
</dbReference>
<feature type="domain" description="S1 motif" evidence="12">
    <location>
        <begin position="1049"/>
        <end position="1120"/>
    </location>
</feature>
<evidence type="ECO:0000256" key="7">
    <source>
        <dbReference type="ARBA" id="ARBA00023242"/>
    </source>
</evidence>
<feature type="domain" description="S1 motif" evidence="12">
    <location>
        <begin position="1230"/>
        <end position="1299"/>
    </location>
</feature>
<dbReference type="GO" id="GO:0006364">
    <property type="term" value="P:rRNA processing"/>
    <property type="evidence" value="ECO:0007669"/>
    <property type="project" value="UniProtKB-KW"/>
</dbReference>
<keyword evidence="14" id="KW-1185">Reference proteome</keyword>
<dbReference type="CDD" id="cd05696">
    <property type="entry name" value="S1_Rrp5_repeat_hs4"/>
    <property type="match status" value="1"/>
</dbReference>
<dbReference type="Gene3D" id="1.25.40.10">
    <property type="entry name" value="Tetratricopeptide repeat domain"/>
    <property type="match status" value="1"/>
</dbReference>
<reference evidence="13" key="1">
    <citation type="submission" date="2021-03" db="EMBL/GenBank/DDBJ databases">
        <title>Comparative genomics and phylogenomic investigation of the class Geoglossomycetes provide insights into ecological specialization and systematics.</title>
        <authorList>
            <person name="Melie T."/>
            <person name="Pirro S."/>
            <person name="Miller A.N."/>
            <person name="Quandt A."/>
        </authorList>
    </citation>
    <scope>NUCLEOTIDE SEQUENCE</scope>
    <source>
        <strain evidence="13">CAQ_001_2017</strain>
    </source>
</reference>
<evidence type="ECO:0000259" key="12">
    <source>
        <dbReference type="PROSITE" id="PS50126"/>
    </source>
</evidence>
<comment type="caution">
    <text evidence="13">The sequence shown here is derived from an EMBL/GenBank/DDBJ whole genome shotgun (WGS) entry which is preliminary data.</text>
</comment>
<dbReference type="Pfam" id="PF24685">
    <property type="entry name" value="OB_RRP5_4th"/>
    <property type="match status" value="1"/>
</dbReference>
<dbReference type="GO" id="GO:0032040">
    <property type="term" value="C:small-subunit processome"/>
    <property type="evidence" value="ECO:0007669"/>
    <property type="project" value="TreeGrafter"/>
</dbReference>
<dbReference type="SUPFAM" id="SSF48452">
    <property type="entry name" value="TPR-like"/>
    <property type="match status" value="1"/>
</dbReference>
<dbReference type="CDD" id="cd05703">
    <property type="entry name" value="S1_Rrp5_repeat_hs12_sc9"/>
    <property type="match status" value="1"/>
</dbReference>
<evidence type="ECO:0000313" key="14">
    <source>
        <dbReference type="Proteomes" id="UP000750711"/>
    </source>
</evidence>
<feature type="domain" description="S1 motif" evidence="12">
    <location>
        <begin position="267"/>
        <end position="336"/>
    </location>
</feature>
<dbReference type="CDD" id="cd04461">
    <property type="entry name" value="S1_Rrp5_repeat_hs8_sc7"/>
    <property type="match status" value="1"/>
</dbReference>
<dbReference type="FunFam" id="2.40.50.140:FF:000159">
    <property type="entry name" value="rRNA biogenesis protein rrp5"/>
    <property type="match status" value="1"/>
</dbReference>
<dbReference type="SMART" id="SM00386">
    <property type="entry name" value="HAT"/>
    <property type="match status" value="6"/>
</dbReference>
<evidence type="ECO:0000256" key="2">
    <source>
        <dbReference type="ARBA" id="ARBA00004604"/>
    </source>
</evidence>
<evidence type="ECO:0000256" key="5">
    <source>
        <dbReference type="ARBA" id="ARBA00022553"/>
    </source>
</evidence>
<dbReference type="GO" id="GO:0003723">
    <property type="term" value="F:RNA binding"/>
    <property type="evidence" value="ECO:0007669"/>
    <property type="project" value="TreeGrafter"/>
</dbReference>
<comment type="subcellular location">
    <subcellularLocation>
        <location evidence="2">Nucleus</location>
        <location evidence="2">Nucleolus</location>
    </subcellularLocation>
</comment>
<feature type="region of interest" description="Disordered" evidence="11">
    <location>
        <begin position="1"/>
        <end position="75"/>
    </location>
</feature>
<dbReference type="InterPro" id="IPR057301">
    <property type="entry name" value="Rrp5_OB_4th"/>
</dbReference>
<keyword evidence="7" id="KW-0539">Nucleus</keyword>
<evidence type="ECO:0000256" key="4">
    <source>
        <dbReference type="ARBA" id="ARBA00022552"/>
    </source>
</evidence>
<dbReference type="SMART" id="SM00316">
    <property type="entry name" value="S1"/>
    <property type="match status" value="12"/>
</dbReference>
<comment type="function">
    <text evidence="8">Involved in the biogenesis of rRNA. Required for the formation of 18S and 5.8S rRNA.</text>
</comment>
<feature type="compositionally biased region" description="Basic residues" evidence="11">
    <location>
        <begin position="118"/>
        <end position="128"/>
    </location>
</feature>
<keyword evidence="4" id="KW-0698">rRNA processing</keyword>
<dbReference type="FunFam" id="2.40.50.140:FF:000196">
    <property type="entry name" value="rRNA biogenesis protein RRP5"/>
    <property type="match status" value="1"/>
</dbReference>
<dbReference type="FunFam" id="2.40.50.140:FF:000266">
    <property type="entry name" value="rRNA biogenesis protein rrp5"/>
    <property type="match status" value="1"/>
</dbReference>
<dbReference type="PANTHER" id="PTHR23270">
    <property type="entry name" value="PROGRAMMED CELL DEATH PROTEIN 11 PRE-RRNA PROCESSING PROTEIN RRP5"/>
    <property type="match status" value="1"/>
</dbReference>
<dbReference type="FunFam" id="2.40.50.140:FF:000278">
    <property type="entry name" value="rRNA biogenesis protein rrp5"/>
    <property type="match status" value="1"/>
</dbReference>
<feature type="domain" description="S1 motif" evidence="12">
    <location>
        <begin position="833"/>
        <end position="902"/>
    </location>
</feature>
<feature type="compositionally biased region" description="Acidic residues" evidence="11">
    <location>
        <begin position="1435"/>
        <end position="1453"/>
    </location>
</feature>
<feature type="domain" description="S1 motif" evidence="12">
    <location>
        <begin position="649"/>
        <end position="718"/>
    </location>
</feature>
<dbReference type="SUPFAM" id="SSF50249">
    <property type="entry name" value="Nucleic acid-binding proteins"/>
    <property type="match status" value="12"/>
</dbReference>
<keyword evidence="6" id="KW-0677">Repeat</keyword>
<evidence type="ECO:0000313" key="13">
    <source>
        <dbReference type="EMBL" id="KAH0556397.1"/>
    </source>
</evidence>